<keyword evidence="2" id="KW-1185">Reference proteome</keyword>
<reference evidence="1" key="2">
    <citation type="submission" date="2020-11" db="EMBL/GenBank/DDBJ databases">
        <authorList>
            <person name="McCartney M.A."/>
            <person name="Auch B."/>
            <person name="Kono T."/>
            <person name="Mallez S."/>
            <person name="Becker A."/>
            <person name="Gohl D.M."/>
            <person name="Silverstein K.A.T."/>
            <person name="Koren S."/>
            <person name="Bechman K.B."/>
            <person name="Herman A."/>
            <person name="Abrahante J.E."/>
            <person name="Garbe J."/>
        </authorList>
    </citation>
    <scope>NUCLEOTIDE SEQUENCE</scope>
    <source>
        <strain evidence="1">Duluth1</strain>
        <tissue evidence="1">Whole animal</tissue>
    </source>
</reference>
<gene>
    <name evidence="1" type="ORF">DPMN_084499</name>
</gene>
<dbReference type="Proteomes" id="UP000828390">
    <property type="component" value="Unassembled WGS sequence"/>
</dbReference>
<organism evidence="1 2">
    <name type="scientific">Dreissena polymorpha</name>
    <name type="common">Zebra mussel</name>
    <name type="synonym">Mytilus polymorpha</name>
    <dbReference type="NCBI Taxonomy" id="45954"/>
    <lineage>
        <taxon>Eukaryota</taxon>
        <taxon>Metazoa</taxon>
        <taxon>Spiralia</taxon>
        <taxon>Lophotrochozoa</taxon>
        <taxon>Mollusca</taxon>
        <taxon>Bivalvia</taxon>
        <taxon>Autobranchia</taxon>
        <taxon>Heteroconchia</taxon>
        <taxon>Euheterodonta</taxon>
        <taxon>Imparidentia</taxon>
        <taxon>Neoheterodontei</taxon>
        <taxon>Myida</taxon>
        <taxon>Dreissenoidea</taxon>
        <taxon>Dreissenidae</taxon>
        <taxon>Dreissena</taxon>
    </lineage>
</organism>
<name>A0A9D4BJF6_DREPO</name>
<evidence type="ECO:0000313" key="1">
    <source>
        <dbReference type="EMBL" id="KAH3697014.1"/>
    </source>
</evidence>
<evidence type="ECO:0000313" key="2">
    <source>
        <dbReference type="Proteomes" id="UP000828390"/>
    </source>
</evidence>
<proteinExistence type="predicted"/>
<protein>
    <submittedName>
        <fullName evidence="1">Uncharacterized protein</fullName>
    </submittedName>
</protein>
<dbReference type="EMBL" id="JAIWYP010000016">
    <property type="protein sequence ID" value="KAH3697014.1"/>
    <property type="molecule type" value="Genomic_DNA"/>
</dbReference>
<reference evidence="1" key="1">
    <citation type="journal article" date="2019" name="bioRxiv">
        <title>The Genome of the Zebra Mussel, Dreissena polymorpha: A Resource for Invasive Species Research.</title>
        <authorList>
            <person name="McCartney M.A."/>
            <person name="Auch B."/>
            <person name="Kono T."/>
            <person name="Mallez S."/>
            <person name="Zhang Y."/>
            <person name="Obille A."/>
            <person name="Becker A."/>
            <person name="Abrahante J.E."/>
            <person name="Garbe J."/>
            <person name="Badalamenti J.P."/>
            <person name="Herman A."/>
            <person name="Mangelson H."/>
            <person name="Liachko I."/>
            <person name="Sullivan S."/>
            <person name="Sone E.D."/>
            <person name="Koren S."/>
            <person name="Silverstein K.A.T."/>
            <person name="Beckman K.B."/>
            <person name="Gohl D.M."/>
        </authorList>
    </citation>
    <scope>NUCLEOTIDE SEQUENCE</scope>
    <source>
        <strain evidence="1">Duluth1</strain>
        <tissue evidence="1">Whole animal</tissue>
    </source>
</reference>
<sequence>MRDPSGHTSLPSFVPLAHILGEISENSRSHYRVTGPIRVRSRRLRAIFTGNDGTETLARTGRMRDLSGHTSLPSFVALARLLGEISETSGSHYRVTGPIRAR</sequence>
<dbReference type="AlphaFoldDB" id="A0A9D4BJF6"/>
<comment type="caution">
    <text evidence="1">The sequence shown here is derived from an EMBL/GenBank/DDBJ whole genome shotgun (WGS) entry which is preliminary data.</text>
</comment>
<accession>A0A9D4BJF6</accession>